<dbReference type="EMBL" id="CP035806">
    <property type="protein sequence ID" value="QBE49551.1"/>
    <property type="molecule type" value="Genomic_DNA"/>
</dbReference>
<keyword evidence="1" id="KW-0812">Transmembrane</keyword>
<accession>A0A4P6KHJ6</accession>
<dbReference type="AlphaFoldDB" id="A0A4P6KHJ6"/>
<dbReference type="OrthoDB" id="4275027at2"/>
<name>A0A4P6KHJ6_9MICO</name>
<gene>
    <name evidence="2" type="ORF">EVS81_12515</name>
</gene>
<dbReference type="KEGG" id="ltr:EVS81_12515"/>
<reference evidence="2 3" key="1">
    <citation type="submission" date="2019-02" db="EMBL/GenBank/DDBJ databases">
        <authorList>
            <person name="Sun L."/>
            <person name="Pan D."/>
            <person name="Wu X."/>
        </authorList>
    </citation>
    <scope>NUCLEOTIDE SEQUENCE [LARGE SCALE GENOMIC DNA]</scope>
    <source>
        <strain evidence="2 3">JW-1</strain>
    </source>
</reference>
<feature type="transmembrane region" description="Helical" evidence="1">
    <location>
        <begin position="123"/>
        <end position="139"/>
    </location>
</feature>
<dbReference type="Pfam" id="PF13160">
    <property type="entry name" value="DUF3995"/>
    <property type="match status" value="1"/>
</dbReference>
<sequence length="142" mass="14200">MSGGTRIARLIGWAGFTAAGALHAVWASGSTWPAKNAKRLRAAVAGSAKAAPSPEATWAVSGAAFTAGAVVAGGLGEGRAAVGLRRLIGLGLLARAAAGGEAALALLGLPAAGKRFRELDRRFYRPLFGVLGLAVLIGAKKK</sequence>
<keyword evidence="1" id="KW-0472">Membrane</keyword>
<feature type="transmembrane region" description="Helical" evidence="1">
    <location>
        <begin position="56"/>
        <end position="75"/>
    </location>
</feature>
<evidence type="ECO:0000313" key="3">
    <source>
        <dbReference type="Proteomes" id="UP000289260"/>
    </source>
</evidence>
<keyword evidence="1" id="KW-1133">Transmembrane helix</keyword>
<feature type="transmembrane region" description="Helical" evidence="1">
    <location>
        <begin position="87"/>
        <end position="111"/>
    </location>
</feature>
<keyword evidence="3" id="KW-1185">Reference proteome</keyword>
<proteinExistence type="predicted"/>
<dbReference type="InterPro" id="IPR025058">
    <property type="entry name" value="DUF3995"/>
</dbReference>
<organism evidence="2 3">
    <name type="scientific">Leucobacter triazinivorans</name>
    <dbReference type="NCBI Taxonomy" id="1784719"/>
    <lineage>
        <taxon>Bacteria</taxon>
        <taxon>Bacillati</taxon>
        <taxon>Actinomycetota</taxon>
        <taxon>Actinomycetes</taxon>
        <taxon>Micrococcales</taxon>
        <taxon>Microbacteriaceae</taxon>
        <taxon>Leucobacter</taxon>
    </lineage>
</organism>
<protein>
    <submittedName>
        <fullName evidence="2">DUF3995 domain-containing protein</fullName>
    </submittedName>
</protein>
<evidence type="ECO:0000313" key="2">
    <source>
        <dbReference type="EMBL" id="QBE49551.1"/>
    </source>
</evidence>
<dbReference type="Proteomes" id="UP000289260">
    <property type="component" value="Chromosome"/>
</dbReference>
<dbReference type="RefSeq" id="WP_130110678.1">
    <property type="nucleotide sequence ID" value="NZ_CP035806.1"/>
</dbReference>
<evidence type="ECO:0000256" key="1">
    <source>
        <dbReference type="SAM" id="Phobius"/>
    </source>
</evidence>